<evidence type="ECO:0000256" key="1">
    <source>
        <dbReference type="SAM" id="SignalP"/>
    </source>
</evidence>
<proteinExistence type="predicted"/>
<name>A0A914VL62_9BILA</name>
<evidence type="ECO:0000313" key="3">
    <source>
        <dbReference type="WBParaSite" id="PSAMB.scaffold2182size24769.g16685.t1"/>
    </source>
</evidence>
<reference evidence="3" key="1">
    <citation type="submission" date="2022-11" db="UniProtKB">
        <authorList>
            <consortium name="WormBaseParasite"/>
        </authorList>
    </citation>
    <scope>IDENTIFICATION</scope>
</reference>
<accession>A0A914VL62</accession>
<keyword evidence="2" id="KW-1185">Reference proteome</keyword>
<protein>
    <submittedName>
        <fullName evidence="3">UPAR/Ly6 domain-containing protein</fullName>
    </submittedName>
</protein>
<sequence>MFLLTILFLSLYHCVYETAALLCYDGNWTVSASTDVRLLYKYRNSSMLNLTDVCYAYREQHYDNSSSSDIFTFGFDTYEPLNVTYNTVCAKIGSMHCINDTQHGRLRQIYCCNTDYCNAANISLPLVSNQSCPVVTGNVSATTMPTALTTGKGGYRFNPNIQLEGAFLLLSFLAFAALG</sequence>
<organism evidence="2 3">
    <name type="scientific">Plectus sambesii</name>
    <dbReference type="NCBI Taxonomy" id="2011161"/>
    <lineage>
        <taxon>Eukaryota</taxon>
        <taxon>Metazoa</taxon>
        <taxon>Ecdysozoa</taxon>
        <taxon>Nematoda</taxon>
        <taxon>Chromadorea</taxon>
        <taxon>Plectida</taxon>
        <taxon>Plectina</taxon>
        <taxon>Plectoidea</taxon>
        <taxon>Plectidae</taxon>
        <taxon>Plectus</taxon>
    </lineage>
</organism>
<feature type="chain" id="PRO_5037273693" evidence="1">
    <location>
        <begin position="21"/>
        <end position="179"/>
    </location>
</feature>
<dbReference type="WBParaSite" id="PSAMB.scaffold2182size24769.g16685.t1">
    <property type="protein sequence ID" value="PSAMB.scaffold2182size24769.g16685.t1"/>
    <property type="gene ID" value="PSAMB.scaffold2182size24769.g16685"/>
</dbReference>
<dbReference type="Proteomes" id="UP000887566">
    <property type="component" value="Unplaced"/>
</dbReference>
<keyword evidence="1" id="KW-0732">Signal</keyword>
<evidence type="ECO:0000313" key="2">
    <source>
        <dbReference type="Proteomes" id="UP000887566"/>
    </source>
</evidence>
<dbReference type="AlphaFoldDB" id="A0A914VL62"/>
<feature type="signal peptide" evidence="1">
    <location>
        <begin position="1"/>
        <end position="20"/>
    </location>
</feature>